<accession>A0A1I2IUK1</accession>
<organism evidence="3 4">
    <name type="scientific">Blastococcus tunisiensis</name>
    <dbReference type="NCBI Taxonomy" id="1798228"/>
    <lineage>
        <taxon>Bacteria</taxon>
        <taxon>Bacillati</taxon>
        <taxon>Actinomycetota</taxon>
        <taxon>Actinomycetes</taxon>
        <taxon>Geodermatophilales</taxon>
        <taxon>Geodermatophilaceae</taxon>
        <taxon>Blastococcus</taxon>
    </lineage>
</organism>
<evidence type="ECO:0000259" key="2">
    <source>
        <dbReference type="Pfam" id="PF10708"/>
    </source>
</evidence>
<feature type="transmembrane region" description="Helical" evidence="1">
    <location>
        <begin position="154"/>
        <end position="174"/>
    </location>
</feature>
<name>A0A1I2IUK1_9ACTN</name>
<feature type="domain" description="DUF2510" evidence="2">
    <location>
        <begin position="200"/>
        <end position="225"/>
    </location>
</feature>
<feature type="transmembrane region" description="Helical" evidence="1">
    <location>
        <begin position="68"/>
        <end position="85"/>
    </location>
</feature>
<dbReference type="InterPro" id="IPR018929">
    <property type="entry name" value="DUF2510"/>
</dbReference>
<dbReference type="AlphaFoldDB" id="A0A1I2IUK1"/>
<dbReference type="EMBL" id="FOND01000014">
    <property type="protein sequence ID" value="SFF45964.1"/>
    <property type="molecule type" value="Genomic_DNA"/>
</dbReference>
<dbReference type="Pfam" id="PF10708">
    <property type="entry name" value="DUF2510"/>
    <property type="match status" value="1"/>
</dbReference>
<keyword evidence="1" id="KW-0812">Transmembrane</keyword>
<evidence type="ECO:0000256" key="1">
    <source>
        <dbReference type="SAM" id="Phobius"/>
    </source>
</evidence>
<protein>
    <recommendedName>
        <fullName evidence="2">DUF2510 domain-containing protein</fullName>
    </recommendedName>
</protein>
<dbReference type="Proteomes" id="UP000198589">
    <property type="component" value="Unassembled WGS sequence"/>
</dbReference>
<keyword evidence="4" id="KW-1185">Reference proteome</keyword>
<proteinExistence type="predicted"/>
<feature type="transmembrane region" description="Helical" evidence="1">
    <location>
        <begin position="97"/>
        <end position="117"/>
    </location>
</feature>
<keyword evidence="1" id="KW-0472">Membrane</keyword>
<evidence type="ECO:0000313" key="3">
    <source>
        <dbReference type="EMBL" id="SFF45964.1"/>
    </source>
</evidence>
<evidence type="ECO:0000313" key="4">
    <source>
        <dbReference type="Proteomes" id="UP000198589"/>
    </source>
</evidence>
<keyword evidence="1" id="KW-1133">Transmembrane helix</keyword>
<reference evidence="4" key="1">
    <citation type="submission" date="2016-10" db="EMBL/GenBank/DDBJ databases">
        <authorList>
            <person name="Varghese N."/>
            <person name="Submissions S."/>
        </authorList>
    </citation>
    <scope>NUCLEOTIDE SEQUENCE [LARGE SCALE GENOMIC DNA]</scope>
    <source>
        <strain evidence="4">DSM 46838</strain>
    </source>
</reference>
<sequence>MDHQTRNHSAAGVALLSGAAAVAFSTTQTWVDATGAAWGRFDGVTVAGSLGFDRLLAPGGQYGNVEPLILGCAAALAVLALLLFVTRVPGLGVLWRVLALAALVLLGLTAVTAWSVVNDPASVVADPDTLAGQGFETGVALLEALGFAVVEPGVGLWLLTAGSAIAGIGVLVPATRSRTVAALPHAVSMPPPPGAGGLPPGWYPDQFDPRCVRFFDGRHWTGATRISG</sequence>
<gene>
    <name evidence="3" type="ORF">SAMN05216574_11442</name>
</gene>
<dbReference type="STRING" id="1798228.SAMN05216574_11442"/>